<gene>
    <name evidence="2" type="ORF">BN980_GECA02s01990g</name>
    <name evidence="3" type="ORF">DV451_003042</name>
</gene>
<reference evidence="3" key="2">
    <citation type="journal article" date="2020" name="Front. Microbiol.">
        <title>Phenotypic and Genetic Characterization of the Cheese Ripening Yeast Geotrichum candidum.</title>
        <authorList>
            <person name="Perkins V."/>
            <person name="Vignola S."/>
            <person name="Lessard M.H."/>
            <person name="Plante P.L."/>
            <person name="Corbeil J."/>
            <person name="Dugat-Bony E."/>
            <person name="Frenette M."/>
            <person name="Labrie S."/>
        </authorList>
    </citation>
    <scope>NUCLEOTIDE SEQUENCE</scope>
    <source>
        <strain evidence="3">LMA-70</strain>
    </source>
</reference>
<dbReference type="EMBL" id="CCBN010000002">
    <property type="protein sequence ID" value="CDO51852.1"/>
    <property type="molecule type" value="Genomic_DNA"/>
</dbReference>
<dbReference type="PIRSF" id="PIRSF016468">
    <property type="entry name" value="PHF5"/>
    <property type="match status" value="1"/>
</dbReference>
<dbReference type="AlphaFoldDB" id="A0A0J9X524"/>
<evidence type="ECO:0000256" key="1">
    <source>
        <dbReference type="ARBA" id="ARBA00008626"/>
    </source>
</evidence>
<sequence>MSRHHPDLQPCLKQPGTAIGYLCEKCEDLCPTCESHVRPTTLVHICNGCAFGNSAGKCILCGTTPEAGHKAPAYYCYECTVLGRDREGCPKIINLGSSRSDLWYEKKKARQQQQNF</sequence>
<evidence type="ECO:0000313" key="3">
    <source>
        <dbReference type="EMBL" id="KAF5099268.1"/>
    </source>
</evidence>
<reference evidence="2 4" key="1">
    <citation type="submission" date="2014-03" db="EMBL/GenBank/DDBJ databases">
        <authorList>
            <person name="Casaregola S."/>
        </authorList>
    </citation>
    <scope>NUCLEOTIDE SEQUENCE [LARGE SCALE GENOMIC DNA]</scope>
    <source>
        <strain evidence="2 4">CLIB 918</strain>
    </source>
</reference>
<evidence type="ECO:0000313" key="4">
    <source>
        <dbReference type="Proteomes" id="UP000242525"/>
    </source>
</evidence>
<keyword evidence="4" id="KW-1185">Reference proteome</keyword>
<dbReference type="PANTHER" id="PTHR13120">
    <property type="entry name" value="PHD FINGER-LIKE DOMAIN-CONTAINING PROTEIN 5A"/>
    <property type="match status" value="1"/>
</dbReference>
<comment type="caution">
    <text evidence="2">The sequence shown here is derived from an EMBL/GenBank/DDBJ whole genome shotgun (WGS) entry which is preliminary data.</text>
</comment>
<comment type="similarity">
    <text evidence="1">Belongs to the PHF5 family.</text>
</comment>
<dbReference type="STRING" id="1173061.A0A0J9X524"/>
<protein>
    <submittedName>
        <fullName evidence="2">Similar to Saccharomyces cerevisiae YPR094W RDS3 Component of the SF3b subcomplex of the U2 snRNP</fullName>
    </submittedName>
</protein>
<accession>A0A0J9X524</accession>
<dbReference type="EMBL" id="QQZK01000061">
    <property type="protein sequence ID" value="KAF5099268.1"/>
    <property type="molecule type" value="Genomic_DNA"/>
</dbReference>
<proteinExistence type="inferred from homology"/>
<evidence type="ECO:0000313" key="2">
    <source>
        <dbReference type="EMBL" id="CDO51852.1"/>
    </source>
</evidence>
<dbReference type="Proteomes" id="UP000750522">
    <property type="component" value="Unassembled WGS sequence"/>
</dbReference>
<dbReference type="GO" id="GO:0000398">
    <property type="term" value="P:mRNA splicing, via spliceosome"/>
    <property type="evidence" value="ECO:0007669"/>
    <property type="project" value="InterPro"/>
</dbReference>
<name>A0A0J9X524_GEOCN</name>
<dbReference type="InterPro" id="IPR005345">
    <property type="entry name" value="PHF5"/>
</dbReference>
<organism evidence="2 4">
    <name type="scientific">Geotrichum candidum</name>
    <name type="common">Oospora lactis</name>
    <name type="synonym">Dipodascus geotrichum</name>
    <dbReference type="NCBI Taxonomy" id="1173061"/>
    <lineage>
        <taxon>Eukaryota</taxon>
        <taxon>Fungi</taxon>
        <taxon>Dikarya</taxon>
        <taxon>Ascomycota</taxon>
        <taxon>Saccharomycotina</taxon>
        <taxon>Dipodascomycetes</taxon>
        <taxon>Dipodascales</taxon>
        <taxon>Dipodascaceae</taxon>
        <taxon>Geotrichum</taxon>
    </lineage>
</organism>
<reference evidence="3" key="3">
    <citation type="submission" date="2020-01" db="EMBL/GenBank/DDBJ databases">
        <authorList>
            <person name="Perkins V."/>
            <person name="Lessard M.-H."/>
            <person name="Dugat-Bony E."/>
            <person name="Frenette M."/>
            <person name="Labrie S."/>
        </authorList>
    </citation>
    <scope>NUCLEOTIDE SEQUENCE</scope>
    <source>
        <strain evidence="3">LMA-70</strain>
    </source>
</reference>
<dbReference type="Pfam" id="PF03660">
    <property type="entry name" value="PHF5"/>
    <property type="match status" value="1"/>
</dbReference>
<dbReference type="Proteomes" id="UP000242525">
    <property type="component" value="Unassembled WGS sequence"/>
</dbReference>
<dbReference type="OrthoDB" id="10248186at2759"/>